<evidence type="ECO:0000313" key="2">
    <source>
        <dbReference type="Proteomes" id="UP000026915"/>
    </source>
</evidence>
<accession>A0A061DXC1</accession>
<sequence>MNSNRISDLPENHRWTVLIPVSLFSDGSLTVQSSLLFSFLAKRAILYLYLADMHSNDVGLKCWHGDHVVVSTR</sequence>
<dbReference type="Gramene" id="EOX97345">
    <property type="protein sequence ID" value="EOX97345"/>
    <property type="gene ID" value="TCM_006397"/>
</dbReference>
<protein>
    <submittedName>
        <fullName evidence="1">Uncharacterized protein</fullName>
    </submittedName>
</protein>
<name>A0A061DXC1_THECC</name>
<proteinExistence type="predicted"/>
<evidence type="ECO:0000313" key="1">
    <source>
        <dbReference type="EMBL" id="EOX97345.1"/>
    </source>
</evidence>
<dbReference type="InParanoid" id="A0A061DXC1"/>
<dbReference type="HOGENOM" id="CLU_2709807_0_0_1"/>
<reference evidence="1 2" key="1">
    <citation type="journal article" date="2013" name="Genome Biol.">
        <title>The genome sequence of the most widely cultivated cacao type and its use to identify candidate genes regulating pod color.</title>
        <authorList>
            <person name="Motamayor J.C."/>
            <person name="Mockaitis K."/>
            <person name="Schmutz J."/>
            <person name="Haiminen N."/>
            <person name="Iii D.L."/>
            <person name="Cornejo O."/>
            <person name="Findley S.D."/>
            <person name="Zheng P."/>
            <person name="Utro F."/>
            <person name="Royaert S."/>
            <person name="Saski C."/>
            <person name="Jenkins J."/>
            <person name="Podicheti R."/>
            <person name="Zhao M."/>
            <person name="Scheffler B.E."/>
            <person name="Stack J.C."/>
            <person name="Feltus F.A."/>
            <person name="Mustiga G.M."/>
            <person name="Amores F."/>
            <person name="Phillips W."/>
            <person name="Marelli J.P."/>
            <person name="May G.D."/>
            <person name="Shapiro H."/>
            <person name="Ma J."/>
            <person name="Bustamante C.D."/>
            <person name="Schnell R.J."/>
            <person name="Main D."/>
            <person name="Gilbert D."/>
            <person name="Parida L."/>
            <person name="Kuhn D.N."/>
        </authorList>
    </citation>
    <scope>NUCLEOTIDE SEQUENCE [LARGE SCALE GENOMIC DNA]</scope>
    <source>
        <strain evidence="2">cv. Matina 1-6</strain>
    </source>
</reference>
<gene>
    <name evidence="1" type="ORF">TCM_006397</name>
</gene>
<dbReference type="EMBL" id="CM001880">
    <property type="protein sequence ID" value="EOX97345.1"/>
    <property type="molecule type" value="Genomic_DNA"/>
</dbReference>
<dbReference type="AlphaFoldDB" id="A0A061DXC1"/>
<dbReference type="Proteomes" id="UP000026915">
    <property type="component" value="Chromosome 2"/>
</dbReference>
<keyword evidence="2" id="KW-1185">Reference proteome</keyword>
<organism evidence="1 2">
    <name type="scientific">Theobroma cacao</name>
    <name type="common">Cacao</name>
    <name type="synonym">Cocoa</name>
    <dbReference type="NCBI Taxonomy" id="3641"/>
    <lineage>
        <taxon>Eukaryota</taxon>
        <taxon>Viridiplantae</taxon>
        <taxon>Streptophyta</taxon>
        <taxon>Embryophyta</taxon>
        <taxon>Tracheophyta</taxon>
        <taxon>Spermatophyta</taxon>
        <taxon>Magnoliopsida</taxon>
        <taxon>eudicotyledons</taxon>
        <taxon>Gunneridae</taxon>
        <taxon>Pentapetalae</taxon>
        <taxon>rosids</taxon>
        <taxon>malvids</taxon>
        <taxon>Malvales</taxon>
        <taxon>Malvaceae</taxon>
        <taxon>Byttnerioideae</taxon>
        <taxon>Theobroma</taxon>
    </lineage>
</organism>